<accession>A0A166AE47</accession>
<feature type="region of interest" description="Disordered" evidence="1">
    <location>
        <begin position="117"/>
        <end position="341"/>
    </location>
</feature>
<dbReference type="InParanoid" id="A0A166AE47"/>
<sequence>MSARTTVRHIDNAALEKLTASLMTTATPPPPLPIPFVIDAGNPRRHILPQVILPRIEGWKIGCILTSTTPTNDLIWVILVVCRQPDGSTVPQYFYPLLPPPPPLSRNPTLASMPVLASTSSAPQPARYVRRPGALPMRSTSGSTRTVAARAGASASAGPRASGSRSRPVLAPGTAPSVSTGRAPGAGSISAVSSSRRLPPVPAPALPVASRDSTSASGSGPSPAAPRIPPRRKIAPAPRSLKVAATTQRPGEKMPPLSPSANTVVARPEKSLSNSPVHATCGARCARPAASSSASRVADAENLPSPERAAPSAWKRKRLHAAGSTRSTKRAKLWPDAPLDDEDMRVDGDAGLSAPPSADAPVIDEHIFAALDDAPDSEDLRKDEDAELSPPSFAIVDTPVMDQGVLAAFDENGYPLNINLRDDLTTWTPQEGEDWDFRV</sequence>
<keyword evidence="3" id="KW-1185">Reference proteome</keyword>
<feature type="compositionally biased region" description="Low complexity" evidence="1">
    <location>
        <begin position="206"/>
        <end position="222"/>
    </location>
</feature>
<dbReference type="AlphaFoldDB" id="A0A166AE47"/>
<reference evidence="2 3" key="1">
    <citation type="journal article" date="2016" name="Mol. Biol. Evol.">
        <title>Comparative Genomics of Early-Diverging Mushroom-Forming Fungi Provides Insights into the Origins of Lignocellulose Decay Capabilities.</title>
        <authorList>
            <person name="Nagy L.G."/>
            <person name="Riley R."/>
            <person name="Tritt A."/>
            <person name="Adam C."/>
            <person name="Daum C."/>
            <person name="Floudas D."/>
            <person name="Sun H."/>
            <person name="Yadav J.S."/>
            <person name="Pangilinan J."/>
            <person name="Larsson K.H."/>
            <person name="Matsuura K."/>
            <person name="Barry K."/>
            <person name="Labutti K."/>
            <person name="Kuo R."/>
            <person name="Ohm R.A."/>
            <person name="Bhattacharya S.S."/>
            <person name="Shirouzu T."/>
            <person name="Yoshinaga Y."/>
            <person name="Martin F.M."/>
            <person name="Grigoriev I.V."/>
            <person name="Hibbett D.S."/>
        </authorList>
    </citation>
    <scope>NUCLEOTIDE SEQUENCE [LARGE SCALE GENOMIC DNA]</scope>
    <source>
        <strain evidence="2 3">HHB12029</strain>
    </source>
</reference>
<evidence type="ECO:0000313" key="2">
    <source>
        <dbReference type="EMBL" id="KZV91019.1"/>
    </source>
</evidence>
<name>A0A166AE47_EXIGL</name>
<dbReference type="EMBL" id="KV426036">
    <property type="protein sequence ID" value="KZV91019.1"/>
    <property type="molecule type" value="Genomic_DNA"/>
</dbReference>
<gene>
    <name evidence="2" type="ORF">EXIGLDRAFT_750343</name>
</gene>
<evidence type="ECO:0000313" key="3">
    <source>
        <dbReference type="Proteomes" id="UP000077266"/>
    </source>
</evidence>
<dbReference type="Proteomes" id="UP000077266">
    <property type="component" value="Unassembled WGS sequence"/>
</dbReference>
<protein>
    <submittedName>
        <fullName evidence="2">Uncharacterized protein</fullName>
    </submittedName>
</protein>
<organism evidence="2 3">
    <name type="scientific">Exidia glandulosa HHB12029</name>
    <dbReference type="NCBI Taxonomy" id="1314781"/>
    <lineage>
        <taxon>Eukaryota</taxon>
        <taxon>Fungi</taxon>
        <taxon>Dikarya</taxon>
        <taxon>Basidiomycota</taxon>
        <taxon>Agaricomycotina</taxon>
        <taxon>Agaricomycetes</taxon>
        <taxon>Auriculariales</taxon>
        <taxon>Exidiaceae</taxon>
        <taxon>Exidia</taxon>
    </lineage>
</organism>
<proteinExistence type="predicted"/>
<feature type="compositionally biased region" description="Low complexity" evidence="1">
    <location>
        <begin position="142"/>
        <end position="169"/>
    </location>
</feature>
<evidence type="ECO:0000256" key="1">
    <source>
        <dbReference type="SAM" id="MobiDB-lite"/>
    </source>
</evidence>
<feature type="compositionally biased region" description="Low complexity" evidence="1">
    <location>
        <begin position="283"/>
        <end position="297"/>
    </location>
</feature>